<gene>
    <name evidence="2" type="ORF">HO173_010780</name>
</gene>
<evidence type="ECO:0000313" key="3">
    <source>
        <dbReference type="Proteomes" id="UP000578531"/>
    </source>
</evidence>
<reference evidence="2 3" key="1">
    <citation type="journal article" date="2020" name="Genomics">
        <title>Complete, high-quality genomes from long-read metagenomic sequencing of two wolf lichen thalli reveals enigmatic genome architecture.</title>
        <authorList>
            <person name="McKenzie S.K."/>
            <person name="Walston R.F."/>
            <person name="Allen J.L."/>
        </authorList>
    </citation>
    <scope>NUCLEOTIDE SEQUENCE [LARGE SCALE GENOMIC DNA]</scope>
    <source>
        <strain evidence="2">WasteWater2</strain>
    </source>
</reference>
<dbReference type="PANTHER" id="PTHR38789">
    <property type="entry name" value="REPRESSIBLE PROTEIN GRG1, PUTATIVE (AFU_ORTHOLOGUE AFUA_5G14210)-RELATED"/>
    <property type="match status" value="1"/>
</dbReference>
<dbReference type="OrthoDB" id="10039103at2759"/>
<dbReference type="EMBL" id="JACCJC010000061">
    <property type="protein sequence ID" value="KAF6231080.1"/>
    <property type="molecule type" value="Genomic_DNA"/>
</dbReference>
<comment type="caution">
    <text evidence="2">The sequence shown here is derived from an EMBL/GenBank/DDBJ whole genome shotgun (WGS) entry which is preliminary data.</text>
</comment>
<evidence type="ECO:0000256" key="1">
    <source>
        <dbReference type="SAM" id="MobiDB-lite"/>
    </source>
</evidence>
<dbReference type="RefSeq" id="XP_037160513.1">
    <property type="nucleotide sequence ID" value="XM_037312665.1"/>
</dbReference>
<sequence length="69" mass="7353">MDSIKNTVNQASESFQGAMSGTSKQGNEEVAKGHTDANATTRLTAAKDAASDKVHEKKHDTKSDVYANK</sequence>
<keyword evidence="3" id="KW-1185">Reference proteome</keyword>
<dbReference type="Pfam" id="PF11034">
    <property type="entry name" value="Grg1"/>
    <property type="match status" value="1"/>
</dbReference>
<protein>
    <recommendedName>
        <fullName evidence="4">Glucose-repressible protein</fullName>
    </recommendedName>
</protein>
<organism evidence="2 3">
    <name type="scientific">Letharia columbiana</name>
    <dbReference type="NCBI Taxonomy" id="112416"/>
    <lineage>
        <taxon>Eukaryota</taxon>
        <taxon>Fungi</taxon>
        <taxon>Dikarya</taxon>
        <taxon>Ascomycota</taxon>
        <taxon>Pezizomycotina</taxon>
        <taxon>Lecanoromycetes</taxon>
        <taxon>OSLEUM clade</taxon>
        <taxon>Lecanoromycetidae</taxon>
        <taxon>Lecanorales</taxon>
        <taxon>Lecanorineae</taxon>
        <taxon>Parmeliaceae</taxon>
        <taxon>Letharia</taxon>
    </lineage>
</organism>
<dbReference type="Proteomes" id="UP000578531">
    <property type="component" value="Unassembled WGS sequence"/>
</dbReference>
<name>A0A8H6FM89_9LECA</name>
<evidence type="ECO:0008006" key="4">
    <source>
        <dbReference type="Google" id="ProtNLM"/>
    </source>
</evidence>
<dbReference type="PANTHER" id="PTHR38789:SF1">
    <property type="entry name" value="GLUCOSE-REPRESSIBLE GENE PROTEIN-RELATED"/>
    <property type="match status" value="1"/>
</dbReference>
<accession>A0A8H6FM89</accession>
<feature type="compositionally biased region" description="Polar residues" evidence="1">
    <location>
        <begin position="1"/>
        <end position="25"/>
    </location>
</feature>
<feature type="region of interest" description="Disordered" evidence="1">
    <location>
        <begin position="1"/>
        <end position="69"/>
    </location>
</feature>
<proteinExistence type="predicted"/>
<evidence type="ECO:0000313" key="2">
    <source>
        <dbReference type="EMBL" id="KAF6231080.1"/>
    </source>
</evidence>
<dbReference type="AlphaFoldDB" id="A0A8H6FM89"/>
<dbReference type="GeneID" id="59292426"/>
<feature type="compositionally biased region" description="Basic and acidic residues" evidence="1">
    <location>
        <begin position="26"/>
        <end position="35"/>
    </location>
</feature>
<dbReference type="InterPro" id="IPR020100">
    <property type="entry name" value="Glc-repressible_Grg1"/>
</dbReference>
<feature type="compositionally biased region" description="Basic and acidic residues" evidence="1">
    <location>
        <begin position="49"/>
        <end position="63"/>
    </location>
</feature>